<gene>
    <name evidence="18" type="ORF">NX773_23385</name>
</gene>
<dbReference type="PROSITE" id="PS52016">
    <property type="entry name" value="TONB_DEPENDENT_REC_3"/>
    <property type="match status" value="1"/>
</dbReference>
<dbReference type="InterPro" id="IPR000531">
    <property type="entry name" value="Beta-barrel_TonB"/>
</dbReference>
<comment type="caution">
    <text evidence="18">The sequence shown here is derived from an EMBL/GenBank/DDBJ whole genome shotgun (WGS) entry which is preliminary data.</text>
</comment>
<feature type="signal peptide" evidence="15">
    <location>
        <begin position="1"/>
        <end position="23"/>
    </location>
</feature>
<dbReference type="Pfam" id="PF00593">
    <property type="entry name" value="TonB_dep_Rec_b-barrel"/>
    <property type="match status" value="1"/>
</dbReference>
<feature type="domain" description="TonB-dependent receptor plug" evidence="17">
    <location>
        <begin position="48"/>
        <end position="157"/>
    </location>
</feature>
<keyword evidence="6 13" id="KW-0812">Transmembrane</keyword>
<organism evidence="18 19">
    <name type="scientific">Massilia solisilvae</name>
    <dbReference type="NCBI Taxonomy" id="1811225"/>
    <lineage>
        <taxon>Bacteria</taxon>
        <taxon>Pseudomonadati</taxon>
        <taxon>Pseudomonadota</taxon>
        <taxon>Betaproteobacteria</taxon>
        <taxon>Burkholderiales</taxon>
        <taxon>Oxalobacteraceae</taxon>
        <taxon>Telluria group</taxon>
        <taxon>Massilia</taxon>
    </lineage>
</organism>
<evidence type="ECO:0000256" key="5">
    <source>
        <dbReference type="ARBA" id="ARBA00022496"/>
    </source>
</evidence>
<evidence type="ECO:0000256" key="12">
    <source>
        <dbReference type="ARBA" id="ARBA00023237"/>
    </source>
</evidence>
<dbReference type="EMBL" id="JANUGV010000017">
    <property type="protein sequence ID" value="MCS0611104.1"/>
    <property type="molecule type" value="Genomic_DNA"/>
</dbReference>
<evidence type="ECO:0000256" key="2">
    <source>
        <dbReference type="ARBA" id="ARBA00009810"/>
    </source>
</evidence>
<keyword evidence="19" id="KW-1185">Reference proteome</keyword>
<proteinExistence type="inferred from homology"/>
<reference evidence="18 19" key="1">
    <citation type="submission" date="2022-08" db="EMBL/GenBank/DDBJ databases">
        <title>Reclassification of Massilia species as members of the genera Telluria, Duganella, Pseudoduganella, Mokoshia gen. nov. and Zemynaea gen. nov. using orthogonal and non-orthogonal genome-based approaches.</title>
        <authorList>
            <person name="Bowman J.P."/>
        </authorList>
    </citation>
    <scope>NUCLEOTIDE SEQUENCE [LARGE SCALE GENOMIC DNA]</scope>
    <source>
        <strain evidence="18 19">JCM 31607</strain>
    </source>
</reference>
<keyword evidence="12 13" id="KW-0998">Cell outer membrane</keyword>
<evidence type="ECO:0000313" key="19">
    <source>
        <dbReference type="Proteomes" id="UP001205861"/>
    </source>
</evidence>
<name>A0ABT2BRG6_9BURK</name>
<evidence type="ECO:0000256" key="4">
    <source>
        <dbReference type="ARBA" id="ARBA00022452"/>
    </source>
</evidence>
<dbReference type="Pfam" id="PF07715">
    <property type="entry name" value="Plug"/>
    <property type="match status" value="1"/>
</dbReference>
<dbReference type="InterPro" id="IPR039426">
    <property type="entry name" value="TonB-dep_rcpt-like"/>
</dbReference>
<feature type="chain" id="PRO_5046939885" evidence="15">
    <location>
        <begin position="24"/>
        <end position="706"/>
    </location>
</feature>
<evidence type="ECO:0000256" key="8">
    <source>
        <dbReference type="ARBA" id="ARBA00023065"/>
    </source>
</evidence>
<dbReference type="Gene3D" id="2.40.170.20">
    <property type="entry name" value="TonB-dependent receptor, beta-barrel domain"/>
    <property type="match status" value="1"/>
</dbReference>
<accession>A0ABT2BRG6</accession>
<evidence type="ECO:0000256" key="3">
    <source>
        <dbReference type="ARBA" id="ARBA00022448"/>
    </source>
</evidence>
<evidence type="ECO:0000256" key="10">
    <source>
        <dbReference type="ARBA" id="ARBA00023136"/>
    </source>
</evidence>
<keyword evidence="4 13" id="KW-1134">Transmembrane beta strand</keyword>
<protein>
    <submittedName>
        <fullName evidence="18">TonB-dependent receptor</fullName>
    </submittedName>
</protein>
<dbReference type="InterPro" id="IPR036942">
    <property type="entry name" value="Beta-barrel_TonB_sf"/>
</dbReference>
<dbReference type="Proteomes" id="UP001205861">
    <property type="component" value="Unassembled WGS sequence"/>
</dbReference>
<keyword evidence="3 13" id="KW-0813">Transport</keyword>
<dbReference type="CDD" id="cd01347">
    <property type="entry name" value="ligand_gated_channel"/>
    <property type="match status" value="1"/>
</dbReference>
<evidence type="ECO:0000256" key="1">
    <source>
        <dbReference type="ARBA" id="ARBA00004571"/>
    </source>
</evidence>
<dbReference type="PANTHER" id="PTHR32552">
    <property type="entry name" value="FERRICHROME IRON RECEPTOR-RELATED"/>
    <property type="match status" value="1"/>
</dbReference>
<comment type="subcellular location">
    <subcellularLocation>
        <location evidence="1 13">Cell outer membrane</location>
        <topology evidence="1 13">Multi-pass membrane protein</topology>
    </subcellularLocation>
</comment>
<keyword evidence="9 14" id="KW-0798">TonB box</keyword>
<evidence type="ECO:0000256" key="14">
    <source>
        <dbReference type="RuleBase" id="RU003357"/>
    </source>
</evidence>
<comment type="similarity">
    <text evidence="2 13 14">Belongs to the TonB-dependent receptor family.</text>
</comment>
<evidence type="ECO:0000256" key="7">
    <source>
        <dbReference type="ARBA" id="ARBA00023004"/>
    </source>
</evidence>
<keyword evidence="5" id="KW-0410">Iron transport</keyword>
<sequence>MLPRKTRLALALPLVLPCLAASAEPEEAATPATVVVVSASRSEHSSFDLPAAIDVVDAAHIRDTQLRVNASESLSSVPGIVVQNRQNYAQDLQISSRGFGARSAFGVRGVRLVTDGIPATMPDGQGQAATFNLDMAERIEVLRGPFSALYGNHSGGVVQLFTREPGDTPNLGISTAAGSDGIRKTDLNTQGTAGTVGYLLDASHFETDGLRQHSAATRDQGYAKLTTHPNADSRLTIVANTLHQPDTQDPLGVTWATFSRDARACELDASDTVSPPRCFAERYNTRKSIDHSQAGLTYEQRFGEDRLHLTVYGGNRRVTQYQAFSKAFQAPATHSGGVVDFDRNFDGVDVNWQGQRTLAGGLLRTTVGLEYGASTDKRKGFENFAGSEPGVEGRLRRDETDDLSTLDPYVQTEWQRGRWILTGGLRHTRLAVDVRDHYLANGNDSGSVTYSRTVPLVGALYKLSPTINVYASAARGFETPTLNELFYSGTGGGFNFALAPATSLHLEMGAKALIAPGTRLDAAVFEVHTHDELMVDSASGGRTSYRNATRTLRQGLEVSLDAGLAAGWNARLAATWLRAVYDQGFASVRAGSRLPGVPNASVYGELGWKDASGRIGAAVETLASANAYPDDANAAHPAPGYAVVNARVQASQAFNRWETREFIRLNNLFDRSYVGSLIVGDSNQRYYEAAPGRNWIVGMSAQYRFR</sequence>
<evidence type="ECO:0000256" key="15">
    <source>
        <dbReference type="SAM" id="SignalP"/>
    </source>
</evidence>
<evidence type="ECO:0000256" key="6">
    <source>
        <dbReference type="ARBA" id="ARBA00022692"/>
    </source>
</evidence>
<feature type="domain" description="TonB-dependent receptor-like beta-barrel" evidence="16">
    <location>
        <begin position="232"/>
        <end position="657"/>
    </location>
</feature>
<evidence type="ECO:0000256" key="11">
    <source>
        <dbReference type="ARBA" id="ARBA00023170"/>
    </source>
</evidence>
<evidence type="ECO:0000313" key="18">
    <source>
        <dbReference type="EMBL" id="MCS0611104.1"/>
    </source>
</evidence>
<dbReference type="InterPro" id="IPR037066">
    <property type="entry name" value="Plug_dom_sf"/>
</dbReference>
<evidence type="ECO:0000256" key="9">
    <source>
        <dbReference type="ARBA" id="ARBA00023077"/>
    </source>
</evidence>
<keyword evidence="11 18" id="KW-0675">Receptor</keyword>
<evidence type="ECO:0000256" key="13">
    <source>
        <dbReference type="PROSITE-ProRule" id="PRU01360"/>
    </source>
</evidence>
<keyword evidence="15" id="KW-0732">Signal</keyword>
<keyword evidence="7" id="KW-0408">Iron</keyword>
<dbReference type="InterPro" id="IPR012910">
    <property type="entry name" value="Plug_dom"/>
</dbReference>
<evidence type="ECO:0000259" key="17">
    <source>
        <dbReference type="Pfam" id="PF07715"/>
    </source>
</evidence>
<keyword evidence="10 13" id="KW-0472">Membrane</keyword>
<dbReference type="Gene3D" id="2.170.130.10">
    <property type="entry name" value="TonB-dependent receptor, plug domain"/>
    <property type="match status" value="1"/>
</dbReference>
<dbReference type="PANTHER" id="PTHR32552:SF81">
    <property type="entry name" value="TONB-DEPENDENT OUTER MEMBRANE RECEPTOR"/>
    <property type="match status" value="1"/>
</dbReference>
<keyword evidence="8" id="KW-0406">Ion transport</keyword>
<dbReference type="RefSeq" id="WP_258858633.1">
    <property type="nucleotide sequence ID" value="NZ_JANUGV010000017.1"/>
</dbReference>
<evidence type="ECO:0000259" key="16">
    <source>
        <dbReference type="Pfam" id="PF00593"/>
    </source>
</evidence>
<dbReference type="SUPFAM" id="SSF56935">
    <property type="entry name" value="Porins"/>
    <property type="match status" value="1"/>
</dbReference>